<dbReference type="InterPro" id="IPR032466">
    <property type="entry name" value="Metal_Hydrolase"/>
</dbReference>
<proteinExistence type="predicted"/>
<feature type="domain" description="Alcohol dehydrogenase iron-type/glycerol dehydrogenase GldA" evidence="2">
    <location>
        <begin position="90"/>
        <end position="165"/>
    </location>
</feature>
<keyword evidence="6" id="KW-1185">Reference proteome</keyword>
<reference evidence="5 6" key="1">
    <citation type="submission" date="2020-05" db="EMBL/GenBank/DDBJ databases">
        <title>Identification and distribution of gene clusters putatively required for synthesis of sphingolipid metabolism inhibitors in phylogenetically diverse species of the filamentous fungus Fusarium.</title>
        <authorList>
            <person name="Kim H.-S."/>
            <person name="Busman M."/>
            <person name="Brown D.W."/>
            <person name="Divon H."/>
            <person name="Uhlig S."/>
            <person name="Proctor R.H."/>
        </authorList>
    </citation>
    <scope>NUCLEOTIDE SEQUENCE [LARGE SCALE GENOMIC DNA]</scope>
    <source>
        <strain evidence="5 6">NRRL 13617</strain>
    </source>
</reference>
<dbReference type="PANTHER" id="PTHR11496">
    <property type="entry name" value="ALCOHOL DEHYDROGENASE"/>
    <property type="match status" value="1"/>
</dbReference>
<dbReference type="SUPFAM" id="SSF51556">
    <property type="entry name" value="Metallo-dependent hydrolases"/>
    <property type="match status" value="1"/>
</dbReference>
<evidence type="ECO:0000259" key="4">
    <source>
        <dbReference type="Pfam" id="PF25137"/>
    </source>
</evidence>
<dbReference type="GO" id="GO:0004022">
    <property type="term" value="F:alcohol dehydrogenase (NAD+) activity"/>
    <property type="evidence" value="ECO:0007669"/>
    <property type="project" value="TreeGrafter"/>
</dbReference>
<keyword evidence="1" id="KW-0560">Oxidoreductase</keyword>
<dbReference type="EMBL" id="JAAOAQ010001133">
    <property type="protein sequence ID" value="KAF5530120.1"/>
    <property type="molecule type" value="Genomic_DNA"/>
</dbReference>
<dbReference type="InterPro" id="IPR006680">
    <property type="entry name" value="Amidohydro-rel"/>
</dbReference>
<evidence type="ECO:0000259" key="2">
    <source>
        <dbReference type="Pfam" id="PF00465"/>
    </source>
</evidence>
<feature type="domain" description="Amidohydrolase-related" evidence="3">
    <location>
        <begin position="2"/>
        <end position="87"/>
    </location>
</feature>
<name>A0A8H5I6A9_9HYPO</name>
<dbReference type="Gene3D" id="1.20.1090.10">
    <property type="entry name" value="Dehydroquinate synthase-like - alpha domain"/>
    <property type="match status" value="2"/>
</dbReference>
<organism evidence="5 6">
    <name type="scientific">Fusarium phyllophilum</name>
    <dbReference type="NCBI Taxonomy" id="47803"/>
    <lineage>
        <taxon>Eukaryota</taxon>
        <taxon>Fungi</taxon>
        <taxon>Dikarya</taxon>
        <taxon>Ascomycota</taxon>
        <taxon>Pezizomycotina</taxon>
        <taxon>Sordariomycetes</taxon>
        <taxon>Hypocreomycetidae</taxon>
        <taxon>Hypocreales</taxon>
        <taxon>Nectriaceae</taxon>
        <taxon>Fusarium</taxon>
        <taxon>Fusarium fujikuroi species complex</taxon>
    </lineage>
</organism>
<comment type="caution">
    <text evidence="5">The sequence shown here is derived from an EMBL/GenBank/DDBJ whole genome shotgun (WGS) entry which is preliminary data.</text>
</comment>
<dbReference type="SUPFAM" id="SSF56796">
    <property type="entry name" value="Dehydroquinate synthase-like"/>
    <property type="match status" value="1"/>
</dbReference>
<dbReference type="Gene3D" id="3.20.20.140">
    <property type="entry name" value="Metal-dependent hydrolases"/>
    <property type="match status" value="1"/>
</dbReference>
<protein>
    <submittedName>
        <fullName evidence="5">Maleylacetate reductase</fullName>
    </submittedName>
</protein>
<dbReference type="Proteomes" id="UP000582016">
    <property type="component" value="Unassembled WGS sequence"/>
</dbReference>
<feature type="domain" description="Fe-containing alcohol dehydrogenase-like C-terminal" evidence="4">
    <location>
        <begin position="178"/>
        <end position="239"/>
    </location>
</feature>
<dbReference type="GO" id="GO:0046872">
    <property type="term" value="F:metal ion binding"/>
    <property type="evidence" value="ECO:0007669"/>
    <property type="project" value="InterPro"/>
</dbReference>
<dbReference type="InterPro" id="IPR056798">
    <property type="entry name" value="ADH_Fe_C"/>
</dbReference>
<dbReference type="AlphaFoldDB" id="A0A8H5I6A9"/>
<accession>A0A8H5I6A9</accession>
<dbReference type="GO" id="GO:0016787">
    <property type="term" value="F:hydrolase activity"/>
    <property type="evidence" value="ECO:0007669"/>
    <property type="project" value="InterPro"/>
</dbReference>
<dbReference type="Pfam" id="PF00465">
    <property type="entry name" value="Fe-ADH"/>
    <property type="match status" value="1"/>
</dbReference>
<evidence type="ECO:0000313" key="6">
    <source>
        <dbReference type="Proteomes" id="UP000582016"/>
    </source>
</evidence>
<sequence length="315" mass="33776">MVAQLARALNDHPSQVCTEYPTRFVGLATVPLQDVEASVEELKGAKYTLGLKGVEIGTTIGEMSLDDPRLDPFWAACQELDMPVFVHLLAVEDIGKHAADSLVSIGGGSTIGLGKAISLRTGLPHVCIPTTYAGSEMTPLLGETVDGEKITRKDPKILPEVVIYDVDLTMTLPVGLSMTSGVNAIAHAVEALYSKSRNLISDLIAPEGVRALVSSLPKIADPKRAGAARELALYGAWLCVFLGSKGDAVQGLDMVISQLGVTRSLKDLGMKEQDIDRAVEVAMSNPYWNPRPLERNAVRELIRRAWAGEPARADP</sequence>
<dbReference type="InterPro" id="IPR039697">
    <property type="entry name" value="Alcohol_dehydrogenase_Fe"/>
</dbReference>
<gene>
    <name evidence="5" type="ORF">FPHYL_14134</name>
</gene>
<evidence type="ECO:0000313" key="5">
    <source>
        <dbReference type="EMBL" id="KAF5530120.1"/>
    </source>
</evidence>
<dbReference type="InterPro" id="IPR001670">
    <property type="entry name" value="ADH_Fe/GldA"/>
</dbReference>
<dbReference type="Pfam" id="PF25137">
    <property type="entry name" value="ADH_Fe_C"/>
    <property type="match status" value="1"/>
</dbReference>
<dbReference type="Pfam" id="PF04909">
    <property type="entry name" value="Amidohydro_2"/>
    <property type="match status" value="1"/>
</dbReference>
<dbReference type="GO" id="GO:0005739">
    <property type="term" value="C:mitochondrion"/>
    <property type="evidence" value="ECO:0007669"/>
    <property type="project" value="TreeGrafter"/>
</dbReference>
<evidence type="ECO:0000256" key="1">
    <source>
        <dbReference type="ARBA" id="ARBA00023002"/>
    </source>
</evidence>
<evidence type="ECO:0000259" key="3">
    <source>
        <dbReference type="Pfam" id="PF04909"/>
    </source>
</evidence>
<dbReference type="PANTHER" id="PTHR11496:SF105">
    <property type="entry name" value="REDUCTASE, PUTATIVE (AFU_ORTHOLOGUE AFUA_6G07090)-RELATED"/>
    <property type="match status" value="1"/>
</dbReference>
<dbReference type="OrthoDB" id="3360544at2759"/>